<protein>
    <submittedName>
        <fullName evidence="1">Uncharacterized protein</fullName>
    </submittedName>
</protein>
<proteinExistence type="predicted"/>
<keyword evidence="2" id="KW-1185">Reference proteome</keyword>
<dbReference type="EMBL" id="LXQA011225215">
    <property type="protein sequence ID" value="MCI89674.1"/>
    <property type="molecule type" value="Genomic_DNA"/>
</dbReference>
<sequence length="67" mass="7709">TYGRASARELGEKRHQTHLQCAASNDEMQFVRLQTIIPTLRKYYHPPSINIPFLAPNREINRTGMIG</sequence>
<name>A0A392VMQ6_9FABA</name>
<reference evidence="1 2" key="1">
    <citation type="journal article" date="2018" name="Front. Plant Sci.">
        <title>Red Clover (Trifolium pratense) and Zigzag Clover (T. medium) - A Picture of Genomic Similarities and Differences.</title>
        <authorList>
            <person name="Dluhosova J."/>
            <person name="Istvanek J."/>
            <person name="Nedelnik J."/>
            <person name="Repkova J."/>
        </authorList>
    </citation>
    <scope>NUCLEOTIDE SEQUENCE [LARGE SCALE GENOMIC DNA]</scope>
    <source>
        <strain evidence="2">cv. 10/8</strain>
        <tissue evidence="1">Leaf</tissue>
    </source>
</reference>
<evidence type="ECO:0000313" key="1">
    <source>
        <dbReference type="EMBL" id="MCI89674.1"/>
    </source>
</evidence>
<dbReference type="Proteomes" id="UP000265520">
    <property type="component" value="Unassembled WGS sequence"/>
</dbReference>
<evidence type="ECO:0000313" key="2">
    <source>
        <dbReference type="Proteomes" id="UP000265520"/>
    </source>
</evidence>
<accession>A0A392VMQ6</accession>
<dbReference type="AlphaFoldDB" id="A0A392VMQ6"/>
<organism evidence="1 2">
    <name type="scientific">Trifolium medium</name>
    <dbReference type="NCBI Taxonomy" id="97028"/>
    <lineage>
        <taxon>Eukaryota</taxon>
        <taxon>Viridiplantae</taxon>
        <taxon>Streptophyta</taxon>
        <taxon>Embryophyta</taxon>
        <taxon>Tracheophyta</taxon>
        <taxon>Spermatophyta</taxon>
        <taxon>Magnoliopsida</taxon>
        <taxon>eudicotyledons</taxon>
        <taxon>Gunneridae</taxon>
        <taxon>Pentapetalae</taxon>
        <taxon>rosids</taxon>
        <taxon>fabids</taxon>
        <taxon>Fabales</taxon>
        <taxon>Fabaceae</taxon>
        <taxon>Papilionoideae</taxon>
        <taxon>50 kb inversion clade</taxon>
        <taxon>NPAAA clade</taxon>
        <taxon>Hologalegina</taxon>
        <taxon>IRL clade</taxon>
        <taxon>Trifolieae</taxon>
        <taxon>Trifolium</taxon>
    </lineage>
</organism>
<comment type="caution">
    <text evidence="1">The sequence shown here is derived from an EMBL/GenBank/DDBJ whole genome shotgun (WGS) entry which is preliminary data.</text>
</comment>
<feature type="non-terminal residue" evidence="1">
    <location>
        <position position="1"/>
    </location>
</feature>